<dbReference type="EMBL" id="JBIAHM010000004">
    <property type="protein sequence ID" value="MFE9599815.1"/>
    <property type="molecule type" value="Genomic_DNA"/>
</dbReference>
<feature type="region of interest" description="Disordered" evidence="1">
    <location>
        <begin position="282"/>
        <end position="308"/>
    </location>
</feature>
<feature type="compositionally biased region" description="Gly residues" evidence="1">
    <location>
        <begin position="11"/>
        <end position="53"/>
    </location>
</feature>
<dbReference type="Proteomes" id="UP001601303">
    <property type="component" value="Unassembled WGS sequence"/>
</dbReference>
<protein>
    <submittedName>
        <fullName evidence="2">Uncharacterized protein</fullName>
    </submittedName>
</protein>
<evidence type="ECO:0000313" key="2">
    <source>
        <dbReference type="EMBL" id="MFE9599815.1"/>
    </source>
</evidence>
<proteinExistence type="predicted"/>
<feature type="region of interest" description="Disordered" evidence="1">
    <location>
        <begin position="224"/>
        <end position="243"/>
    </location>
</feature>
<reference evidence="2 3" key="1">
    <citation type="submission" date="2024-10" db="EMBL/GenBank/DDBJ databases">
        <title>The Natural Products Discovery Center: Release of the First 8490 Sequenced Strains for Exploring Actinobacteria Biosynthetic Diversity.</title>
        <authorList>
            <person name="Kalkreuter E."/>
            <person name="Kautsar S.A."/>
            <person name="Yang D."/>
            <person name="Bader C.D."/>
            <person name="Teijaro C.N."/>
            <person name="Fluegel L."/>
            <person name="Davis C.M."/>
            <person name="Simpson J.R."/>
            <person name="Lauterbach L."/>
            <person name="Steele A.D."/>
            <person name="Gui C."/>
            <person name="Meng S."/>
            <person name="Li G."/>
            <person name="Viehrig K."/>
            <person name="Ye F."/>
            <person name="Su P."/>
            <person name="Kiefer A.F."/>
            <person name="Nichols A."/>
            <person name="Cepeda A.J."/>
            <person name="Yan W."/>
            <person name="Fan B."/>
            <person name="Jiang Y."/>
            <person name="Adhikari A."/>
            <person name="Zheng C.-J."/>
            <person name="Schuster L."/>
            <person name="Cowan T.M."/>
            <person name="Smanski M.J."/>
            <person name="Chevrette M.G."/>
            <person name="De Carvalho L.P.S."/>
            <person name="Shen B."/>
        </authorList>
    </citation>
    <scope>NUCLEOTIDE SEQUENCE [LARGE SCALE GENOMIC DNA]</scope>
    <source>
        <strain evidence="2 3">NPDC006488</strain>
    </source>
</reference>
<keyword evidence="3" id="KW-1185">Reference proteome</keyword>
<organism evidence="2 3">
    <name type="scientific">Streptomyces hokutonensis</name>
    <dbReference type="NCBI Taxonomy" id="1306990"/>
    <lineage>
        <taxon>Bacteria</taxon>
        <taxon>Bacillati</taxon>
        <taxon>Actinomycetota</taxon>
        <taxon>Actinomycetes</taxon>
        <taxon>Kitasatosporales</taxon>
        <taxon>Streptomycetaceae</taxon>
        <taxon>Streptomyces</taxon>
    </lineage>
</organism>
<sequence length="308" mass="30151">MPTWKAPDANGGSGTSGSGSSGGSGGSGGSNGSGGSGSSSGSGNTGGGGGGIEGPAWLPPGPHSPNTDTEIDPEVVYDLLGEKPTSCADTAKQIPADLSNDNWRVLHGLAEACRAVQGQGGDWDLAASDYAALKGRLNGCKSSAAYTALGGILRFHGQHPSTTVKLKASTPGGGGAVCRFRIDSVNAGADGAAKPGDTITVKVGGIYFDKAELLGGASTMTVAGAPADLPGDDPDPTTEPADQETFQVVVPDPGPGSYGRKVAVSLSHNGGTPVTLKNAFTLVAPGSPDDSPVTSPGTSPSTGAAHSR</sequence>
<dbReference type="RefSeq" id="WP_388105919.1">
    <property type="nucleotide sequence ID" value="NZ_JBIAHM010000004.1"/>
</dbReference>
<comment type="caution">
    <text evidence="2">The sequence shown here is derived from an EMBL/GenBank/DDBJ whole genome shotgun (WGS) entry which is preliminary data.</text>
</comment>
<gene>
    <name evidence="2" type="ORF">ACFYNQ_14700</name>
</gene>
<evidence type="ECO:0000256" key="1">
    <source>
        <dbReference type="SAM" id="MobiDB-lite"/>
    </source>
</evidence>
<feature type="region of interest" description="Disordered" evidence="1">
    <location>
        <begin position="1"/>
        <end position="70"/>
    </location>
</feature>
<feature type="compositionally biased region" description="Low complexity" evidence="1">
    <location>
        <begin position="285"/>
        <end position="308"/>
    </location>
</feature>
<accession>A0ABW6M0Z8</accession>
<name>A0ABW6M0Z8_9ACTN</name>
<evidence type="ECO:0000313" key="3">
    <source>
        <dbReference type="Proteomes" id="UP001601303"/>
    </source>
</evidence>